<dbReference type="SUPFAM" id="SSF46966">
    <property type="entry name" value="Spectrin repeat"/>
    <property type="match status" value="1"/>
</dbReference>
<dbReference type="Proteomes" id="UP000034879">
    <property type="component" value="Unassembled WGS sequence"/>
</dbReference>
<proteinExistence type="predicted"/>
<name>A0A0G1T0Z5_9BACT</name>
<protein>
    <submittedName>
        <fullName evidence="2">Uncharacterized protein</fullName>
    </submittedName>
</protein>
<evidence type="ECO:0000256" key="1">
    <source>
        <dbReference type="SAM" id="MobiDB-lite"/>
    </source>
</evidence>
<sequence length="68" mass="8338">MSSSRAQQLQTDVYYWQEEIRQLNSKQQRIMDESREISRKIEDAQKTLQKRQEEVRQAMEEESRNPKH</sequence>
<comment type="caution">
    <text evidence="2">The sequence shown here is derived from an EMBL/GenBank/DDBJ whole genome shotgun (WGS) entry which is preliminary data.</text>
</comment>
<evidence type="ECO:0000313" key="3">
    <source>
        <dbReference type="Proteomes" id="UP000034879"/>
    </source>
</evidence>
<feature type="region of interest" description="Disordered" evidence="1">
    <location>
        <begin position="47"/>
        <end position="68"/>
    </location>
</feature>
<evidence type="ECO:0000313" key="2">
    <source>
        <dbReference type="EMBL" id="KKU75412.1"/>
    </source>
</evidence>
<gene>
    <name evidence="2" type="ORF">UY01_C0013G0002</name>
</gene>
<accession>A0A0G1T0Z5</accession>
<reference evidence="2 3" key="1">
    <citation type="journal article" date="2015" name="Nature">
        <title>rRNA introns, odd ribosomes, and small enigmatic genomes across a large radiation of phyla.</title>
        <authorList>
            <person name="Brown C.T."/>
            <person name="Hug L.A."/>
            <person name="Thomas B.C."/>
            <person name="Sharon I."/>
            <person name="Castelle C.J."/>
            <person name="Singh A."/>
            <person name="Wilkins M.J."/>
            <person name="Williams K.H."/>
            <person name="Banfield J.F."/>
        </authorList>
    </citation>
    <scope>NUCLEOTIDE SEQUENCE [LARGE SCALE GENOMIC DNA]</scope>
</reference>
<organism evidence="2 3">
    <name type="scientific">Candidatus Nomurabacteria bacterium GW2011_GWB1_47_6</name>
    <dbReference type="NCBI Taxonomy" id="1618749"/>
    <lineage>
        <taxon>Bacteria</taxon>
        <taxon>Candidatus Nomuraibacteriota</taxon>
    </lineage>
</organism>
<dbReference type="AlphaFoldDB" id="A0A0G1T0Z5"/>
<dbReference type="EMBL" id="LCOJ01000013">
    <property type="protein sequence ID" value="KKU75412.1"/>
    <property type="molecule type" value="Genomic_DNA"/>
</dbReference>